<evidence type="ECO:0000256" key="1">
    <source>
        <dbReference type="ARBA" id="ARBA00003236"/>
    </source>
</evidence>
<keyword evidence="5" id="KW-0378">Hydrolase</keyword>
<evidence type="ECO:0000313" key="10">
    <source>
        <dbReference type="EMBL" id="KRP91658.1"/>
    </source>
</evidence>
<comment type="function">
    <text evidence="1">Is involved in generating a small heat-stable compound (Nod), an acylated oligomer of N-acetylglucosamine, that stimulates mitosis in various plant protoplasts.</text>
</comment>
<dbReference type="InterPro" id="IPR050248">
    <property type="entry name" value="Polysacc_deacetylase_ArnD"/>
</dbReference>
<feature type="domain" description="NodB homology" evidence="9">
    <location>
        <begin position="70"/>
        <end position="253"/>
    </location>
</feature>
<feature type="compositionally biased region" description="Low complexity" evidence="7">
    <location>
        <begin position="418"/>
        <end position="431"/>
    </location>
</feature>
<dbReference type="Pfam" id="PF01522">
    <property type="entry name" value="Polysacc_deac_1"/>
    <property type="match status" value="1"/>
</dbReference>
<feature type="compositionally biased region" description="Low complexity" evidence="7">
    <location>
        <begin position="396"/>
        <end position="409"/>
    </location>
</feature>
<dbReference type="PROSITE" id="PS51677">
    <property type="entry name" value="NODB"/>
    <property type="match status" value="1"/>
</dbReference>
<comment type="similarity">
    <text evidence="2">Belongs to the polysaccharide deacetylase family.</text>
</comment>
<dbReference type="STRING" id="108015.GA0061099_1005734"/>
<name>A0A0R3C1L6_9BRAD</name>
<dbReference type="PANTHER" id="PTHR10587:SF133">
    <property type="entry name" value="CHITIN DEACETYLASE 1-RELATED"/>
    <property type="match status" value="1"/>
</dbReference>
<dbReference type="InterPro" id="IPR011330">
    <property type="entry name" value="Glyco_hydro/deAcase_b/a-brl"/>
</dbReference>
<sequence>MIGSSVVLRTRSWIVLCLGMLTAGSPAALAAECPGHPDALGTSRTLVVDPREHPLIGTMQYRETLPLKDHEVVLTFDDGPIPKYSNQVLKILADECIKATFFIVGNQAKANPEGVRKLVAAGHTVGTHSMDHPLTFDRMPIEKAEAEINGGIEWTAAAMTDPSQLAPFFRIPGLMRAEGIENHLIARGLQVWSADFPADDWRHVSSDRVYQLAIQRLEAKGKGILLLHDIQARTVAALPKIIRDLKARGYRIVHVVPASPERPATPTTPVEWLMHPPSETTPIARWPRVPHFVFTQTRTLPAPALADLNAQGEHQSLLPRRSKGQIDLASTLPVPGRDLFAIPEGSVEVLMSTTSSRRAATRLAMAAERPHPAKDKAAQGRGAKGKTAKLHGRRTAQAAPAAADHAAQPVDIVPKSTAAKSAAANGAASKGVPPRPTRVASLKKRA</sequence>
<evidence type="ECO:0000256" key="8">
    <source>
        <dbReference type="SAM" id="SignalP"/>
    </source>
</evidence>
<proteinExistence type="inferred from homology"/>
<accession>A0A0R3C1L6</accession>
<comment type="caution">
    <text evidence="10">The sequence shown here is derived from an EMBL/GenBank/DDBJ whole genome shotgun (WGS) entry which is preliminary data.</text>
</comment>
<dbReference type="CDD" id="cd10917">
    <property type="entry name" value="CE4_NodB_like_6s_7s"/>
    <property type="match status" value="1"/>
</dbReference>
<dbReference type="AlphaFoldDB" id="A0A0R3C1L6"/>
<feature type="region of interest" description="Disordered" evidence="7">
    <location>
        <begin position="365"/>
        <end position="446"/>
    </location>
</feature>
<dbReference type="Gene3D" id="3.20.20.370">
    <property type="entry name" value="Glycoside hydrolase/deacetylase"/>
    <property type="match status" value="1"/>
</dbReference>
<evidence type="ECO:0000256" key="3">
    <source>
        <dbReference type="ARBA" id="ARBA00020071"/>
    </source>
</evidence>
<dbReference type="Proteomes" id="UP000051380">
    <property type="component" value="Unassembled WGS sequence"/>
</dbReference>
<gene>
    <name evidence="10" type="ORF">AOQ72_32115</name>
</gene>
<dbReference type="GO" id="GO:0046872">
    <property type="term" value="F:metal ion binding"/>
    <property type="evidence" value="ECO:0007669"/>
    <property type="project" value="UniProtKB-KW"/>
</dbReference>
<evidence type="ECO:0000256" key="6">
    <source>
        <dbReference type="ARBA" id="ARBA00032976"/>
    </source>
</evidence>
<dbReference type="InterPro" id="IPR002509">
    <property type="entry name" value="NODB_dom"/>
</dbReference>
<organism evidence="10 11">
    <name type="scientific">Bradyrhizobium yuanmingense</name>
    <dbReference type="NCBI Taxonomy" id="108015"/>
    <lineage>
        <taxon>Bacteria</taxon>
        <taxon>Pseudomonadati</taxon>
        <taxon>Pseudomonadota</taxon>
        <taxon>Alphaproteobacteria</taxon>
        <taxon>Hyphomicrobiales</taxon>
        <taxon>Nitrobacteraceae</taxon>
        <taxon>Bradyrhizobium</taxon>
    </lineage>
</organism>
<evidence type="ECO:0000256" key="2">
    <source>
        <dbReference type="ARBA" id="ARBA00010973"/>
    </source>
</evidence>
<dbReference type="EMBL" id="LJYF01000032">
    <property type="protein sequence ID" value="KRP91658.1"/>
    <property type="molecule type" value="Genomic_DNA"/>
</dbReference>
<dbReference type="GO" id="GO:0016810">
    <property type="term" value="F:hydrolase activity, acting on carbon-nitrogen (but not peptide) bonds"/>
    <property type="evidence" value="ECO:0007669"/>
    <property type="project" value="InterPro"/>
</dbReference>
<evidence type="ECO:0000259" key="9">
    <source>
        <dbReference type="PROSITE" id="PS51677"/>
    </source>
</evidence>
<feature type="signal peptide" evidence="8">
    <location>
        <begin position="1"/>
        <end position="30"/>
    </location>
</feature>
<feature type="compositionally biased region" description="Basic residues" evidence="7">
    <location>
        <begin position="383"/>
        <end position="394"/>
    </location>
</feature>
<keyword evidence="8" id="KW-0732">Signal</keyword>
<dbReference type="PANTHER" id="PTHR10587">
    <property type="entry name" value="GLYCOSYL TRANSFERASE-RELATED"/>
    <property type="match status" value="1"/>
</dbReference>
<protein>
    <recommendedName>
        <fullName evidence="3">Chitooligosaccharide deacetylase</fullName>
    </recommendedName>
    <alternativeName>
        <fullName evidence="6">Nodulation protein B</fullName>
    </alternativeName>
</protein>
<dbReference type="GO" id="GO:0016020">
    <property type="term" value="C:membrane"/>
    <property type="evidence" value="ECO:0007669"/>
    <property type="project" value="TreeGrafter"/>
</dbReference>
<dbReference type="OrthoDB" id="276604at2"/>
<evidence type="ECO:0000256" key="5">
    <source>
        <dbReference type="ARBA" id="ARBA00022801"/>
    </source>
</evidence>
<evidence type="ECO:0000256" key="4">
    <source>
        <dbReference type="ARBA" id="ARBA00022723"/>
    </source>
</evidence>
<dbReference type="SUPFAM" id="SSF88713">
    <property type="entry name" value="Glycoside hydrolase/deacetylase"/>
    <property type="match status" value="1"/>
</dbReference>
<feature type="chain" id="PRO_5006433723" description="Chitooligosaccharide deacetylase" evidence="8">
    <location>
        <begin position="31"/>
        <end position="446"/>
    </location>
</feature>
<dbReference type="RefSeq" id="WP_057029366.1">
    <property type="nucleotide sequence ID" value="NZ_LJYF01000032.1"/>
</dbReference>
<evidence type="ECO:0000256" key="7">
    <source>
        <dbReference type="SAM" id="MobiDB-lite"/>
    </source>
</evidence>
<reference evidence="10 11" key="1">
    <citation type="submission" date="2015-09" db="EMBL/GenBank/DDBJ databases">
        <title>Draft Genome Sequence of the Strain BR 3267 (Bradyrhizobium yuanmingense) recommended as inoculant for cowpea in Brazil.</title>
        <authorList>
            <person name="Simoes-Araujo J.L."/>
            <person name="Zilli J.E."/>
        </authorList>
    </citation>
    <scope>NUCLEOTIDE SEQUENCE [LARGE SCALE GENOMIC DNA]</scope>
    <source>
        <strain evidence="10 11">BR3267</strain>
    </source>
</reference>
<feature type="compositionally biased region" description="Basic and acidic residues" evidence="7">
    <location>
        <begin position="368"/>
        <end position="378"/>
    </location>
</feature>
<keyword evidence="4" id="KW-0479">Metal-binding</keyword>
<evidence type="ECO:0000313" key="11">
    <source>
        <dbReference type="Proteomes" id="UP000051380"/>
    </source>
</evidence>
<dbReference type="GO" id="GO:0005975">
    <property type="term" value="P:carbohydrate metabolic process"/>
    <property type="evidence" value="ECO:0007669"/>
    <property type="project" value="InterPro"/>
</dbReference>